<dbReference type="PRINTS" id="PR00509">
    <property type="entry name" value="PGMPMM"/>
</dbReference>
<dbReference type="FunFam" id="3.30.310.50:FF:000001">
    <property type="entry name" value="Phosphoglucosamine mutase"/>
    <property type="match status" value="1"/>
</dbReference>
<evidence type="ECO:0000259" key="13">
    <source>
        <dbReference type="Pfam" id="PF02880"/>
    </source>
</evidence>
<feature type="binding site" evidence="9">
    <location>
        <position position="243"/>
    </location>
    <ligand>
        <name>Mg(2+)</name>
        <dbReference type="ChEBI" id="CHEBI:18420"/>
    </ligand>
</feature>
<evidence type="ECO:0000259" key="12">
    <source>
        <dbReference type="Pfam" id="PF02879"/>
    </source>
</evidence>
<accession>A0A3M9M8K1</accession>
<evidence type="ECO:0000256" key="1">
    <source>
        <dbReference type="ARBA" id="ARBA00010231"/>
    </source>
</evidence>
<evidence type="ECO:0000256" key="8">
    <source>
        <dbReference type="ARBA" id="ARBA00068193"/>
    </source>
</evidence>
<feature type="domain" description="Alpha-D-phosphohexomutase alpha/beta/alpha" evidence="13">
    <location>
        <begin position="258"/>
        <end position="367"/>
    </location>
</feature>
<dbReference type="RefSeq" id="WP_123271386.1">
    <property type="nucleotide sequence ID" value="NZ_RJJQ01000010.1"/>
</dbReference>
<dbReference type="Pfam" id="PF02878">
    <property type="entry name" value="PGM_PMM_I"/>
    <property type="match status" value="1"/>
</dbReference>
<dbReference type="InterPro" id="IPR006352">
    <property type="entry name" value="GlmM_bact"/>
</dbReference>
<dbReference type="GO" id="GO:0005829">
    <property type="term" value="C:cytosol"/>
    <property type="evidence" value="ECO:0007669"/>
    <property type="project" value="TreeGrafter"/>
</dbReference>
<dbReference type="HAMAP" id="MF_01554_B">
    <property type="entry name" value="GlmM_B"/>
    <property type="match status" value="1"/>
</dbReference>
<dbReference type="OrthoDB" id="9803322at2"/>
<dbReference type="InterPro" id="IPR005845">
    <property type="entry name" value="A-D-PHexomutase_a/b/a-II"/>
</dbReference>
<feature type="active site" description="Phosphoserine intermediate" evidence="9">
    <location>
        <position position="104"/>
    </location>
</feature>
<evidence type="ECO:0000313" key="14">
    <source>
        <dbReference type="EMBL" id="RNI21535.1"/>
    </source>
</evidence>
<feature type="domain" description="Alpha-D-phosphohexomutase C-terminal" evidence="10">
    <location>
        <begin position="374"/>
        <end position="440"/>
    </location>
</feature>
<feature type="domain" description="Alpha-D-phosphohexomutase alpha/beta/alpha" evidence="11">
    <location>
        <begin position="3"/>
        <end position="136"/>
    </location>
</feature>
<dbReference type="Pfam" id="PF00408">
    <property type="entry name" value="PGM_PMM_IV"/>
    <property type="match status" value="1"/>
</dbReference>
<dbReference type="FunFam" id="3.40.120.10:FF:000001">
    <property type="entry name" value="Phosphoglucosamine mutase"/>
    <property type="match status" value="1"/>
</dbReference>
<keyword evidence="15" id="KW-1185">Reference proteome</keyword>
<feature type="binding site" evidence="9">
    <location>
        <position position="245"/>
    </location>
    <ligand>
        <name>Mg(2+)</name>
        <dbReference type="ChEBI" id="CHEBI:18420"/>
    </ligand>
</feature>
<evidence type="ECO:0000256" key="7">
    <source>
        <dbReference type="ARBA" id="ARBA00066330"/>
    </source>
</evidence>
<dbReference type="GO" id="GO:0009252">
    <property type="term" value="P:peptidoglycan biosynthetic process"/>
    <property type="evidence" value="ECO:0007669"/>
    <property type="project" value="TreeGrafter"/>
</dbReference>
<evidence type="ECO:0000259" key="11">
    <source>
        <dbReference type="Pfam" id="PF02878"/>
    </source>
</evidence>
<comment type="catalytic activity">
    <reaction evidence="6 9">
        <text>alpha-D-glucosamine 1-phosphate = D-glucosamine 6-phosphate</text>
        <dbReference type="Rhea" id="RHEA:23424"/>
        <dbReference type="ChEBI" id="CHEBI:58516"/>
        <dbReference type="ChEBI" id="CHEBI:58725"/>
        <dbReference type="EC" id="5.4.2.10"/>
    </reaction>
</comment>
<evidence type="ECO:0000259" key="10">
    <source>
        <dbReference type="Pfam" id="PF00408"/>
    </source>
</evidence>
<protein>
    <recommendedName>
        <fullName evidence="8 9">Phosphoglucosamine mutase</fullName>
        <ecNumber evidence="7 9">5.4.2.10</ecNumber>
    </recommendedName>
</protein>
<dbReference type="InterPro" id="IPR005841">
    <property type="entry name" value="Alpha-D-phosphohexomutase_SF"/>
</dbReference>
<dbReference type="Pfam" id="PF02880">
    <property type="entry name" value="PGM_PMM_III"/>
    <property type="match status" value="1"/>
</dbReference>
<comment type="function">
    <text evidence="9">Catalyzes the conversion of glucosamine-6-phosphate to glucosamine-1-phosphate.</text>
</comment>
<gene>
    <name evidence="9" type="primary">glmM</name>
    <name evidence="14" type="ORF">EFY87_10215</name>
</gene>
<dbReference type="AlphaFoldDB" id="A0A3M9M8K1"/>
<dbReference type="Proteomes" id="UP000271678">
    <property type="component" value="Unassembled WGS sequence"/>
</dbReference>
<keyword evidence="3 9" id="KW-0479">Metal-binding</keyword>
<dbReference type="EC" id="5.4.2.10" evidence="7 9"/>
<dbReference type="SUPFAM" id="SSF55957">
    <property type="entry name" value="Phosphoglucomutase, C-terminal domain"/>
    <property type="match status" value="1"/>
</dbReference>
<comment type="caution">
    <text evidence="14">The sequence shown here is derived from an EMBL/GenBank/DDBJ whole genome shotgun (WGS) entry which is preliminary data.</text>
</comment>
<organism evidence="14 15">
    <name type="scientific">Flexivirga caeni</name>
    <dbReference type="NCBI Taxonomy" id="2294115"/>
    <lineage>
        <taxon>Bacteria</taxon>
        <taxon>Bacillati</taxon>
        <taxon>Actinomycetota</taxon>
        <taxon>Actinomycetes</taxon>
        <taxon>Micrococcales</taxon>
        <taxon>Dermacoccaceae</taxon>
        <taxon>Flexivirga</taxon>
    </lineage>
</organism>
<evidence type="ECO:0000256" key="5">
    <source>
        <dbReference type="ARBA" id="ARBA00023235"/>
    </source>
</evidence>
<feature type="binding site" evidence="9">
    <location>
        <position position="241"/>
    </location>
    <ligand>
        <name>Mg(2+)</name>
        <dbReference type="ChEBI" id="CHEBI:18420"/>
    </ligand>
</feature>
<keyword evidence="5 9" id="KW-0413">Isomerase</keyword>
<feature type="binding site" description="via phosphate group" evidence="9">
    <location>
        <position position="104"/>
    </location>
    <ligand>
        <name>Mg(2+)</name>
        <dbReference type="ChEBI" id="CHEBI:18420"/>
    </ligand>
</feature>
<dbReference type="Pfam" id="PF02879">
    <property type="entry name" value="PGM_PMM_II"/>
    <property type="match status" value="1"/>
</dbReference>
<name>A0A3M9M8K1_9MICO</name>
<dbReference type="InterPro" id="IPR016055">
    <property type="entry name" value="A-D-PHexomutase_a/b/a-I/II/III"/>
</dbReference>
<dbReference type="CDD" id="cd05802">
    <property type="entry name" value="GlmM"/>
    <property type="match status" value="1"/>
</dbReference>
<comment type="PTM">
    <text evidence="9">Activated by phosphorylation.</text>
</comment>
<evidence type="ECO:0000256" key="2">
    <source>
        <dbReference type="ARBA" id="ARBA00022553"/>
    </source>
</evidence>
<proteinExistence type="inferred from homology"/>
<evidence type="ECO:0000313" key="15">
    <source>
        <dbReference type="Proteomes" id="UP000271678"/>
    </source>
</evidence>
<dbReference type="GO" id="GO:0008966">
    <property type="term" value="F:phosphoglucosamine mutase activity"/>
    <property type="evidence" value="ECO:0007669"/>
    <property type="project" value="UniProtKB-UniRule"/>
</dbReference>
<dbReference type="GO" id="GO:0005975">
    <property type="term" value="P:carbohydrate metabolic process"/>
    <property type="evidence" value="ECO:0007669"/>
    <property type="project" value="InterPro"/>
</dbReference>
<sequence length="451" mass="46736">MARLFGTDGVRGLANRDITAELALDLSVAAARVLAEEGEFAGHRPTAVVGRDPRASGEFLAAATIAGLASAGVDVWDAGVLPTPAIAFLTAASGADLGAMLSASHNPMPDNGIKFFSRGGHKLPDTTEDAIEQHLRGDWERPTGADVGRVKQYDEGAERYIEHLLGALPHRLDGLHVVLDTADGAASGIAPRAFERAGAKVTLIGAEPNGLNINDGVGSTHLEGLCALVPQVGADFGLAFDGDADRCLAVDAAGTPVDGDQIMAILAIDLHQRDELAADTLVATVMSNEGLLQAMAREGITVLRTDVGDRYVLEEMRRGGYSLGGEQSGHVIMLEHGTTGDGVLTGLLLAARVARTRQPLAALAGCMTRLPQFLLNVPGVDKDAVDGHPVVQSAVADAERDLAGAGRVLLRKSGTEPVVRVMVEAPSAERAEQVAQQLAAVVASELALAPA</sequence>
<dbReference type="GO" id="GO:0000287">
    <property type="term" value="F:magnesium ion binding"/>
    <property type="evidence" value="ECO:0007669"/>
    <property type="project" value="UniProtKB-UniRule"/>
</dbReference>
<dbReference type="GO" id="GO:0004615">
    <property type="term" value="F:phosphomannomutase activity"/>
    <property type="evidence" value="ECO:0007669"/>
    <property type="project" value="TreeGrafter"/>
</dbReference>
<dbReference type="Gene3D" id="3.40.120.10">
    <property type="entry name" value="Alpha-D-Glucose-1,6-Bisphosphate, subunit A, domain 3"/>
    <property type="match status" value="3"/>
</dbReference>
<feature type="modified residue" description="Phosphoserine" evidence="9">
    <location>
        <position position="104"/>
    </location>
</feature>
<dbReference type="GO" id="GO:0006048">
    <property type="term" value="P:UDP-N-acetylglucosamine biosynthetic process"/>
    <property type="evidence" value="ECO:0007669"/>
    <property type="project" value="TreeGrafter"/>
</dbReference>
<dbReference type="EMBL" id="RJJQ01000010">
    <property type="protein sequence ID" value="RNI21535.1"/>
    <property type="molecule type" value="Genomic_DNA"/>
</dbReference>
<dbReference type="SUPFAM" id="SSF53738">
    <property type="entry name" value="Phosphoglucomutase, first 3 domains"/>
    <property type="match status" value="3"/>
</dbReference>
<keyword evidence="4 9" id="KW-0460">Magnesium</keyword>
<dbReference type="InterPro" id="IPR050060">
    <property type="entry name" value="Phosphoglucosamine_mutase"/>
</dbReference>
<feature type="domain" description="Alpha-D-phosphohexomutase alpha/beta/alpha" evidence="12">
    <location>
        <begin position="159"/>
        <end position="254"/>
    </location>
</feature>
<dbReference type="PANTHER" id="PTHR42946:SF1">
    <property type="entry name" value="PHOSPHOGLUCOMUTASE (ALPHA-D-GLUCOSE-1,6-BISPHOSPHATE-DEPENDENT)"/>
    <property type="match status" value="1"/>
</dbReference>
<evidence type="ECO:0000256" key="6">
    <source>
        <dbReference type="ARBA" id="ARBA00050364"/>
    </source>
</evidence>
<dbReference type="InterPro" id="IPR005843">
    <property type="entry name" value="A-D-PHexomutase_C"/>
</dbReference>
<reference evidence="14 15" key="1">
    <citation type="submission" date="2018-11" db="EMBL/GenBank/DDBJ databases">
        <title>Draft genome of Simplicispira Flexivirga sp. BO-16.</title>
        <authorList>
            <person name="Im W.T."/>
        </authorList>
    </citation>
    <scope>NUCLEOTIDE SEQUENCE [LARGE SCALE GENOMIC DNA]</scope>
    <source>
        <strain evidence="14 15">BO-16</strain>
    </source>
</reference>
<dbReference type="Gene3D" id="3.30.310.50">
    <property type="entry name" value="Alpha-D-phosphohexomutase, C-terminal domain"/>
    <property type="match status" value="1"/>
</dbReference>
<comment type="similarity">
    <text evidence="1 9">Belongs to the phosphohexose mutase family.</text>
</comment>
<comment type="cofactor">
    <cofactor evidence="9">
        <name>Mg(2+)</name>
        <dbReference type="ChEBI" id="CHEBI:18420"/>
    </cofactor>
    <text evidence="9">Binds 1 Mg(2+) ion per subunit.</text>
</comment>
<evidence type="ECO:0000256" key="3">
    <source>
        <dbReference type="ARBA" id="ARBA00022723"/>
    </source>
</evidence>
<evidence type="ECO:0000256" key="9">
    <source>
        <dbReference type="HAMAP-Rule" id="MF_01554"/>
    </source>
</evidence>
<dbReference type="InterPro" id="IPR036900">
    <property type="entry name" value="A-D-PHexomutase_C_sf"/>
</dbReference>
<dbReference type="FunFam" id="3.40.120.10:FF:000002">
    <property type="entry name" value="Phosphoglucosamine mutase"/>
    <property type="match status" value="1"/>
</dbReference>
<dbReference type="InterPro" id="IPR005846">
    <property type="entry name" value="A-D-PHexomutase_a/b/a-III"/>
</dbReference>
<dbReference type="PANTHER" id="PTHR42946">
    <property type="entry name" value="PHOSPHOHEXOSE MUTASE"/>
    <property type="match status" value="1"/>
</dbReference>
<keyword evidence="2 9" id="KW-0597">Phosphoprotein</keyword>
<evidence type="ECO:0000256" key="4">
    <source>
        <dbReference type="ARBA" id="ARBA00022842"/>
    </source>
</evidence>
<dbReference type="InterPro" id="IPR005844">
    <property type="entry name" value="A-D-PHexomutase_a/b/a-I"/>
</dbReference>
<dbReference type="NCBIfam" id="TIGR01455">
    <property type="entry name" value="glmM"/>
    <property type="match status" value="1"/>
</dbReference>